<sequence>MIKLMDRITHQQINLENLPEQIVPGRYQVLSDVEINAHSTLSAGTVLAGDGSTKLHVNSQSFTCNEKIEDKEHDAQNKFCCQALEQIIESCSGVTELSVSPLIPSQLFTDESQLNQLEEELELVLQQGHINEISVRPRFDMRYDELVQPIGRAKKLANSAHRHLAAHSECWQSRTLTGIRPKKVLGMVSDDEFNLYENRVYARLLDRLERFLSKRLHELIALENNLCEALEFGDSSELAFLLRKELCFLWGKTFSKEAAHDALEKLQATQKSIEQQIKRIRGFIQGPLYKKIPRNQQVNGQLQATNILSHDQHYRYLRTLWNSLQKESKLDQLTPQEKFEHNLNLQTFYIDYHKLILSRALSQLGFQSVSSGDDQEYIQPSTGRRLQLKKTETDSWQLTDALSKNKVRFVPIATWHSSSLLSSKQKDTLVIPCCFYSEASHEPSEWLIKDKQPAMQVSPLNFYVEEQLITLINQWLMAQSIKLYRTPITRVPTPVMQLANGYDWLVKNDDHKLQVIQSASTEDVQAIQHALKKANAKQSLTDLNSALDALKTLETCPFCQKTAEFHPRQHGAFIAQCKQTQCRAEWKLDIQQGQPHFLLTANQTPNEYKLSGRWYGSFALGEI</sequence>
<accession>A0A2V1GVS3</accession>
<evidence type="ECO:0000313" key="2">
    <source>
        <dbReference type="Proteomes" id="UP000244906"/>
    </source>
</evidence>
<reference evidence="1 2" key="1">
    <citation type="submission" date="2018-04" db="EMBL/GenBank/DDBJ databases">
        <title>Thalassorhabdus spongiae gen. nov., sp. nov., isolated from a marine sponge in South-West Iceland.</title>
        <authorList>
            <person name="Knobloch S."/>
            <person name="Daussin A."/>
            <person name="Johannsson R."/>
            <person name="Marteinsson V.T."/>
        </authorList>
    </citation>
    <scope>NUCLEOTIDE SEQUENCE [LARGE SCALE GENOMIC DNA]</scope>
    <source>
        <strain evidence="1 2">Hp12</strain>
    </source>
</reference>
<name>A0A2V1GVS3_9GAMM</name>
<comment type="caution">
    <text evidence="1">The sequence shown here is derived from an EMBL/GenBank/DDBJ whole genome shotgun (WGS) entry which is preliminary data.</text>
</comment>
<organism evidence="1 2">
    <name type="scientific">Pelagibaculum spongiae</name>
    <dbReference type="NCBI Taxonomy" id="2080658"/>
    <lineage>
        <taxon>Bacteria</taxon>
        <taxon>Pseudomonadati</taxon>
        <taxon>Pseudomonadota</taxon>
        <taxon>Gammaproteobacteria</taxon>
        <taxon>Oceanospirillales</taxon>
        <taxon>Pelagibaculum</taxon>
    </lineage>
</organism>
<evidence type="ECO:0008006" key="3">
    <source>
        <dbReference type="Google" id="ProtNLM"/>
    </source>
</evidence>
<proteinExistence type="predicted"/>
<protein>
    <recommendedName>
        <fullName evidence="3">DUF2357 domain-containing protein</fullName>
    </recommendedName>
</protein>
<evidence type="ECO:0000313" key="1">
    <source>
        <dbReference type="EMBL" id="PVZ64501.1"/>
    </source>
</evidence>
<keyword evidence="2" id="KW-1185">Reference proteome</keyword>
<dbReference type="OrthoDB" id="8884239at2"/>
<dbReference type="Proteomes" id="UP000244906">
    <property type="component" value="Unassembled WGS sequence"/>
</dbReference>
<dbReference type="RefSeq" id="WP_116688804.1">
    <property type="nucleotide sequence ID" value="NZ_CAWNYD010000012.1"/>
</dbReference>
<gene>
    <name evidence="1" type="ORF">DC094_19505</name>
</gene>
<dbReference type="EMBL" id="QDDL01000012">
    <property type="protein sequence ID" value="PVZ64501.1"/>
    <property type="molecule type" value="Genomic_DNA"/>
</dbReference>
<dbReference type="AlphaFoldDB" id="A0A2V1GVS3"/>